<sequence length="338" mass="35612">MYSIKLTRIPLTAFVSALGKPVTLSAPKRAPCLLLRAEQYSMQGGRSSALRKLKRATLRDKAMAPAGDTAFTMGKGLVAGAAILGLGSLCYYGVGLSSEVGAIDRAALWPAVVRERIRDTYLYFGSSLVVTAASAVAISRSPVMMNLMMRNSLLAVFGTMAAMIGSGMVCRSLPYTEGFGAKQVAWMVHSGIVGAVIAPLTLLGGPLLIRAACYTAGVVGGLSTLAVCAPSEKFLNMGGPLAMGLGVVFVSSIGTMFLPPSTALGAGMYSIAMYGGLVLFSMFLLYDTQRIVKKAETHPVYALQPFDPVNESVSIYLDTINIFIRIAMILAGGGNRRR</sequence>
<protein>
    <recommendedName>
        <fullName evidence="8">Growth hormone-inducible transmembrane protein</fullName>
    </recommendedName>
</protein>
<dbReference type="PANTHER" id="PTHR23291">
    <property type="entry name" value="BAX INHIBITOR-RELATED"/>
    <property type="match status" value="1"/>
</dbReference>
<evidence type="ECO:0000256" key="1">
    <source>
        <dbReference type="ARBA" id="ARBA00004141"/>
    </source>
</evidence>
<evidence type="ECO:0000313" key="7">
    <source>
        <dbReference type="Proteomes" id="UP001209878"/>
    </source>
</evidence>
<dbReference type="Proteomes" id="UP001209878">
    <property type="component" value="Unassembled WGS sequence"/>
</dbReference>
<reference evidence="6" key="1">
    <citation type="journal article" date="2023" name="Mol. Biol. Evol.">
        <title>Third-Generation Sequencing Reveals the Adaptive Role of the Epigenome in Three Deep-Sea Polychaetes.</title>
        <authorList>
            <person name="Perez M."/>
            <person name="Aroh O."/>
            <person name="Sun Y."/>
            <person name="Lan Y."/>
            <person name="Juniper S.K."/>
            <person name="Young C.R."/>
            <person name="Angers B."/>
            <person name="Qian P.Y."/>
        </authorList>
    </citation>
    <scope>NUCLEOTIDE SEQUENCE</scope>
    <source>
        <strain evidence="6">R07B-5</strain>
    </source>
</reference>
<dbReference type="EMBL" id="JAODUO010000160">
    <property type="protein sequence ID" value="KAK2187596.1"/>
    <property type="molecule type" value="Genomic_DNA"/>
</dbReference>
<comment type="subcellular location">
    <subcellularLocation>
        <location evidence="1">Membrane</location>
        <topology evidence="1">Multi-pass membrane protein</topology>
    </subcellularLocation>
</comment>
<dbReference type="PANTHER" id="PTHR23291:SF112">
    <property type="entry name" value="GROWTH HORMONE-INDUCIBLE TRANSMEMBRANE PROTEIN"/>
    <property type="match status" value="1"/>
</dbReference>
<feature type="transmembrane region" description="Helical" evidence="5">
    <location>
        <begin position="152"/>
        <end position="172"/>
    </location>
</feature>
<dbReference type="InterPro" id="IPR035871">
    <property type="entry name" value="GHITM"/>
</dbReference>
<evidence type="ECO:0000256" key="2">
    <source>
        <dbReference type="ARBA" id="ARBA00022692"/>
    </source>
</evidence>
<comment type="caution">
    <text evidence="6">The sequence shown here is derived from an EMBL/GenBank/DDBJ whole genome shotgun (WGS) entry which is preliminary data.</text>
</comment>
<name>A0AAD9UFM0_RIDPI</name>
<dbReference type="GO" id="GO:0005743">
    <property type="term" value="C:mitochondrial inner membrane"/>
    <property type="evidence" value="ECO:0007669"/>
    <property type="project" value="TreeGrafter"/>
</dbReference>
<evidence type="ECO:0008006" key="8">
    <source>
        <dbReference type="Google" id="ProtNLM"/>
    </source>
</evidence>
<evidence type="ECO:0000313" key="6">
    <source>
        <dbReference type="EMBL" id="KAK2187596.1"/>
    </source>
</evidence>
<dbReference type="AlphaFoldDB" id="A0AAD9UFM0"/>
<organism evidence="6 7">
    <name type="scientific">Ridgeia piscesae</name>
    <name type="common">Tubeworm</name>
    <dbReference type="NCBI Taxonomy" id="27915"/>
    <lineage>
        <taxon>Eukaryota</taxon>
        <taxon>Metazoa</taxon>
        <taxon>Spiralia</taxon>
        <taxon>Lophotrochozoa</taxon>
        <taxon>Annelida</taxon>
        <taxon>Polychaeta</taxon>
        <taxon>Sedentaria</taxon>
        <taxon>Canalipalpata</taxon>
        <taxon>Sabellida</taxon>
        <taxon>Siboglinidae</taxon>
        <taxon>Ridgeia</taxon>
    </lineage>
</organism>
<keyword evidence="3 5" id="KW-1133">Transmembrane helix</keyword>
<evidence type="ECO:0000256" key="5">
    <source>
        <dbReference type="RuleBase" id="RU004379"/>
    </source>
</evidence>
<feature type="transmembrane region" description="Helical" evidence="5">
    <location>
        <begin position="121"/>
        <end position="140"/>
    </location>
</feature>
<dbReference type="Pfam" id="PF01027">
    <property type="entry name" value="Bax1-I"/>
    <property type="match status" value="1"/>
</dbReference>
<dbReference type="CDD" id="cd10431">
    <property type="entry name" value="GHITM"/>
    <property type="match status" value="1"/>
</dbReference>
<comment type="similarity">
    <text evidence="5">Belongs to the BI1 family.</text>
</comment>
<feature type="transmembrane region" description="Helical" evidence="5">
    <location>
        <begin position="241"/>
        <end position="260"/>
    </location>
</feature>
<dbReference type="InterPro" id="IPR006214">
    <property type="entry name" value="Bax_inhibitor_1-related"/>
</dbReference>
<feature type="transmembrane region" description="Helical" evidence="5">
    <location>
        <begin position="184"/>
        <end position="202"/>
    </location>
</feature>
<gene>
    <name evidence="6" type="ORF">NP493_160g00029</name>
</gene>
<feature type="transmembrane region" description="Helical" evidence="5">
    <location>
        <begin position="208"/>
        <end position="229"/>
    </location>
</feature>
<keyword evidence="7" id="KW-1185">Reference proteome</keyword>
<keyword evidence="2 5" id="KW-0812">Transmembrane</keyword>
<evidence type="ECO:0000256" key="3">
    <source>
        <dbReference type="ARBA" id="ARBA00022989"/>
    </source>
</evidence>
<accession>A0AAD9UFM0</accession>
<keyword evidence="4 5" id="KW-0472">Membrane</keyword>
<evidence type="ECO:0000256" key="4">
    <source>
        <dbReference type="ARBA" id="ARBA00023136"/>
    </source>
</evidence>
<feature type="transmembrane region" description="Helical" evidence="5">
    <location>
        <begin position="266"/>
        <end position="286"/>
    </location>
</feature>
<proteinExistence type="inferred from homology"/>